<dbReference type="AlphaFoldDB" id="A0A6V8PSM2"/>
<feature type="domain" description="BFN" evidence="1">
    <location>
        <begin position="1"/>
        <end position="45"/>
    </location>
</feature>
<dbReference type="GO" id="GO:0004518">
    <property type="term" value="F:nuclease activity"/>
    <property type="evidence" value="ECO:0007669"/>
    <property type="project" value="InterPro"/>
</dbReference>
<dbReference type="Proteomes" id="UP000568877">
    <property type="component" value="Unassembled WGS sequence"/>
</dbReference>
<evidence type="ECO:0000313" key="3">
    <source>
        <dbReference type="Proteomes" id="UP000568877"/>
    </source>
</evidence>
<organism evidence="2 3">
    <name type="scientific">Candidatus Hakubella thermalkaliphila</name>
    <dbReference type="NCBI Taxonomy" id="2754717"/>
    <lineage>
        <taxon>Bacteria</taxon>
        <taxon>Bacillati</taxon>
        <taxon>Actinomycetota</taxon>
        <taxon>Actinomycetota incertae sedis</taxon>
        <taxon>Candidatus Hakubellales</taxon>
        <taxon>Candidatus Hakubellaceae</taxon>
        <taxon>Candidatus Hakubella</taxon>
    </lineage>
</organism>
<sequence>TILLEHRGRKYQISSRPSYAIAIAVREKTPIFVSETVLEAASIVIQSLEEEVQKFRDFLNSVEPEDFNK</sequence>
<comment type="caution">
    <text evidence="2">The sequence shown here is derived from an EMBL/GenBank/DDBJ whole genome shotgun (WGS) entry which is preliminary data.</text>
</comment>
<dbReference type="InterPro" id="IPR036104">
    <property type="entry name" value="BFN_sf"/>
</dbReference>
<dbReference type="Pfam" id="PF02577">
    <property type="entry name" value="BFN_dom"/>
    <property type="match status" value="1"/>
</dbReference>
<dbReference type="InterPro" id="IPR003729">
    <property type="entry name" value="Bi_nuclease_dom"/>
</dbReference>
<gene>
    <name evidence="2" type="ORF">HKBW3S42_02100</name>
</gene>
<dbReference type="SUPFAM" id="SSF103256">
    <property type="entry name" value="Hypothetical protein TM0160"/>
    <property type="match status" value="1"/>
</dbReference>
<name>A0A6V8PSM2_9ACTN</name>
<protein>
    <recommendedName>
        <fullName evidence="1">BFN domain-containing protein</fullName>
    </recommendedName>
</protein>
<dbReference type="EMBL" id="BLSA01000705">
    <property type="protein sequence ID" value="GFP33761.1"/>
    <property type="molecule type" value="Genomic_DNA"/>
</dbReference>
<evidence type="ECO:0000259" key="1">
    <source>
        <dbReference type="PROSITE" id="PS51658"/>
    </source>
</evidence>
<dbReference type="PROSITE" id="PS51658">
    <property type="entry name" value="BFN"/>
    <property type="match status" value="1"/>
</dbReference>
<evidence type="ECO:0000313" key="2">
    <source>
        <dbReference type="EMBL" id="GFP33761.1"/>
    </source>
</evidence>
<dbReference type="Gene3D" id="3.10.690.10">
    <property type="entry name" value="Bifunctional nuclease domain"/>
    <property type="match status" value="1"/>
</dbReference>
<proteinExistence type="predicted"/>
<accession>A0A6V8PSM2</accession>
<feature type="non-terminal residue" evidence="2">
    <location>
        <position position="1"/>
    </location>
</feature>
<reference evidence="2 3" key="1">
    <citation type="journal article" date="2020" name="Front. Microbiol.">
        <title>Single-cell genomics of novel Actinobacteria with the Wood-Ljungdahl pathway discovered in a serpentinizing system.</title>
        <authorList>
            <person name="Merino N."/>
            <person name="Kawai M."/>
            <person name="Boyd E.S."/>
            <person name="Colman D.R."/>
            <person name="McGlynn S.E."/>
            <person name="Nealson K.H."/>
            <person name="Kurokawa K."/>
            <person name="Hongoh Y."/>
        </authorList>
    </citation>
    <scope>NUCLEOTIDE SEQUENCE [LARGE SCALE GENOMIC DNA]</scope>
    <source>
        <strain evidence="2 3">S42</strain>
    </source>
</reference>